<reference evidence="2" key="1">
    <citation type="journal article" date="2021" name="Evol. Appl.">
        <title>The genome of the Pyrenean desman and the effects of bottlenecks and inbreeding on the genomic landscape of an endangered species.</title>
        <authorList>
            <person name="Escoda L."/>
            <person name="Castresana J."/>
        </authorList>
    </citation>
    <scope>NUCLEOTIDE SEQUENCE</scope>
    <source>
        <strain evidence="2">IBE-C5619</strain>
    </source>
</reference>
<keyword evidence="3" id="KW-1185">Reference proteome</keyword>
<evidence type="ECO:0000313" key="3">
    <source>
        <dbReference type="Proteomes" id="UP000700334"/>
    </source>
</evidence>
<feature type="region of interest" description="Disordered" evidence="1">
    <location>
        <begin position="1"/>
        <end position="63"/>
    </location>
</feature>
<organism evidence="2 3">
    <name type="scientific">Galemys pyrenaicus</name>
    <name type="common">Iberian desman</name>
    <name type="synonym">Pyrenean desman</name>
    <dbReference type="NCBI Taxonomy" id="202257"/>
    <lineage>
        <taxon>Eukaryota</taxon>
        <taxon>Metazoa</taxon>
        <taxon>Chordata</taxon>
        <taxon>Craniata</taxon>
        <taxon>Vertebrata</taxon>
        <taxon>Euteleostomi</taxon>
        <taxon>Mammalia</taxon>
        <taxon>Eutheria</taxon>
        <taxon>Laurasiatheria</taxon>
        <taxon>Eulipotyphla</taxon>
        <taxon>Talpidae</taxon>
        <taxon>Galemys</taxon>
    </lineage>
</organism>
<dbReference type="EMBL" id="JAGFMF010011818">
    <property type="protein sequence ID" value="KAG8511835.1"/>
    <property type="molecule type" value="Genomic_DNA"/>
</dbReference>
<accession>A0A8J6DL91</accession>
<comment type="caution">
    <text evidence="2">The sequence shown here is derived from an EMBL/GenBank/DDBJ whole genome shotgun (WGS) entry which is preliminary data.</text>
</comment>
<dbReference type="AlphaFoldDB" id="A0A8J6DL91"/>
<dbReference type="Proteomes" id="UP000700334">
    <property type="component" value="Unassembled WGS sequence"/>
</dbReference>
<evidence type="ECO:0000256" key="1">
    <source>
        <dbReference type="SAM" id="MobiDB-lite"/>
    </source>
</evidence>
<feature type="region of interest" description="Disordered" evidence="1">
    <location>
        <begin position="114"/>
        <end position="138"/>
    </location>
</feature>
<dbReference type="OrthoDB" id="9634452at2759"/>
<feature type="compositionally biased region" description="Polar residues" evidence="1">
    <location>
        <begin position="118"/>
        <end position="127"/>
    </location>
</feature>
<protein>
    <submittedName>
        <fullName evidence="2">Uncharacterized protein</fullName>
    </submittedName>
</protein>
<evidence type="ECO:0000313" key="2">
    <source>
        <dbReference type="EMBL" id="KAG8511835.1"/>
    </source>
</evidence>
<proteinExistence type="predicted"/>
<gene>
    <name evidence="2" type="ORF">J0S82_012062</name>
</gene>
<sequence>MGSVMRMPGPTDRTKRTNRTDSTEQQQQQQQRERSSLPASRPPGTPACHVPDATSDAENNKSMRSHRGLWDSFLDLPAQNQPEPAQCAVLPAATGTDSQTYLNNNSRKMIALQPMSKEGSSNNQCHKSVNDSDDDDDDSNDVMVMMMMVMADTALAAPQFLRLGPWSPALPGMADALPCGPRRVSVQHELLEKVARLKRCGSQRGQQEAAGRRVATSDCGSCSGCWCWRLLFRRVEARSPRRKAKYVRPGKATQERGLWDHPSLQKLFQRLATWRRRYLRCGERRERLEEIPLLVLDRAERSD</sequence>
<name>A0A8J6DL91_GALPY</name>
<feature type="compositionally biased region" description="Basic and acidic residues" evidence="1">
    <location>
        <begin position="12"/>
        <end position="22"/>
    </location>
</feature>